<dbReference type="EMBL" id="BPLR01014303">
    <property type="protein sequence ID" value="GIY67943.1"/>
    <property type="molecule type" value="Genomic_DNA"/>
</dbReference>
<dbReference type="Proteomes" id="UP001054945">
    <property type="component" value="Unassembled WGS sequence"/>
</dbReference>
<comment type="similarity">
    <text evidence="1">Belongs to the MIP18 family.</text>
</comment>
<dbReference type="GO" id="GO:0051604">
    <property type="term" value="P:protein maturation"/>
    <property type="evidence" value="ECO:0007669"/>
    <property type="project" value="InterPro"/>
</dbReference>
<name>A0AAV4VCZ4_CAEEX</name>
<dbReference type="PANTHER" id="PTHR12377:SF0">
    <property type="entry name" value="CYTOSOLIC IRON-SULFUR ASSEMBLY COMPONENT 2B"/>
    <property type="match status" value="1"/>
</dbReference>
<comment type="caution">
    <text evidence="2">The sequence shown here is derived from an EMBL/GenBank/DDBJ whole genome shotgun (WGS) entry which is preliminary data.</text>
</comment>
<gene>
    <name evidence="2" type="primary">galla-2</name>
    <name evidence="2" type="ORF">CEXT_287081</name>
</gene>
<dbReference type="PANTHER" id="PTHR12377">
    <property type="entry name" value="CYTOSOLIC IRON-SULFUR ASSEMBLY COMPONENT 2B-RELATED"/>
    <property type="match status" value="1"/>
</dbReference>
<proteinExistence type="inferred from homology"/>
<dbReference type="InterPro" id="IPR039796">
    <property type="entry name" value="MIP18"/>
</dbReference>
<evidence type="ECO:0000256" key="1">
    <source>
        <dbReference type="ARBA" id="ARBA00010381"/>
    </source>
</evidence>
<accession>A0AAV4VCZ4</accession>
<reference evidence="2 3" key="1">
    <citation type="submission" date="2021-06" db="EMBL/GenBank/DDBJ databases">
        <title>Caerostris extrusa draft genome.</title>
        <authorList>
            <person name="Kono N."/>
            <person name="Arakawa K."/>
        </authorList>
    </citation>
    <scope>NUCLEOTIDE SEQUENCE [LARGE SCALE GENOMIC DNA]</scope>
</reference>
<dbReference type="InterPro" id="IPR034904">
    <property type="entry name" value="FSCA_dom_sf"/>
</dbReference>
<dbReference type="AlphaFoldDB" id="A0AAV4VCZ4"/>
<sequence>MENENPVVYERLPDRIFKEEDFRRGQLPIDAREIRDILDPEHPMTLEELKVVQLELIQVDDENNYCAVQFVPTITHCSLATLIGLSIKVQLMRLLPARF</sequence>
<dbReference type="GO" id="GO:0097361">
    <property type="term" value="C:cytosolic [4Fe-4S] assembly targeting complex"/>
    <property type="evidence" value="ECO:0007669"/>
    <property type="project" value="TreeGrafter"/>
</dbReference>
<evidence type="ECO:0000313" key="2">
    <source>
        <dbReference type="EMBL" id="GIY67943.1"/>
    </source>
</evidence>
<keyword evidence="3" id="KW-1185">Reference proteome</keyword>
<evidence type="ECO:0000313" key="3">
    <source>
        <dbReference type="Proteomes" id="UP001054945"/>
    </source>
</evidence>
<dbReference type="SUPFAM" id="SSF117916">
    <property type="entry name" value="Fe-S cluster assembly (FSCA) domain-like"/>
    <property type="match status" value="1"/>
</dbReference>
<protein>
    <submittedName>
        <fullName evidence="2">MIP18 family protein galla-2</fullName>
    </submittedName>
</protein>
<organism evidence="2 3">
    <name type="scientific">Caerostris extrusa</name>
    <name type="common">Bark spider</name>
    <name type="synonym">Caerostris bankana</name>
    <dbReference type="NCBI Taxonomy" id="172846"/>
    <lineage>
        <taxon>Eukaryota</taxon>
        <taxon>Metazoa</taxon>
        <taxon>Ecdysozoa</taxon>
        <taxon>Arthropoda</taxon>
        <taxon>Chelicerata</taxon>
        <taxon>Arachnida</taxon>
        <taxon>Araneae</taxon>
        <taxon>Araneomorphae</taxon>
        <taxon>Entelegynae</taxon>
        <taxon>Araneoidea</taxon>
        <taxon>Araneidae</taxon>
        <taxon>Caerostris</taxon>
    </lineage>
</organism>
<dbReference type="Gene3D" id="3.30.300.130">
    <property type="entry name" value="Fe-S cluster assembly (FSCA)"/>
    <property type="match status" value="1"/>
</dbReference>